<protein>
    <submittedName>
        <fullName evidence="2">Uncharacterized protein</fullName>
    </submittedName>
</protein>
<evidence type="ECO:0000313" key="2">
    <source>
        <dbReference type="EMBL" id="JAH43940.1"/>
    </source>
</evidence>
<reference evidence="2" key="1">
    <citation type="submission" date="2014-11" db="EMBL/GenBank/DDBJ databases">
        <authorList>
            <person name="Amaro Gonzalez C."/>
        </authorList>
    </citation>
    <scope>NUCLEOTIDE SEQUENCE</scope>
</reference>
<keyword evidence="1" id="KW-0472">Membrane</keyword>
<sequence>MWKLEKKQFFNFFKNTIIFSFFGVWMFSFPFFFLSM</sequence>
<organism evidence="2">
    <name type="scientific">Anguilla anguilla</name>
    <name type="common">European freshwater eel</name>
    <name type="synonym">Muraena anguilla</name>
    <dbReference type="NCBI Taxonomy" id="7936"/>
    <lineage>
        <taxon>Eukaryota</taxon>
        <taxon>Metazoa</taxon>
        <taxon>Chordata</taxon>
        <taxon>Craniata</taxon>
        <taxon>Vertebrata</taxon>
        <taxon>Euteleostomi</taxon>
        <taxon>Actinopterygii</taxon>
        <taxon>Neopterygii</taxon>
        <taxon>Teleostei</taxon>
        <taxon>Anguilliformes</taxon>
        <taxon>Anguillidae</taxon>
        <taxon>Anguilla</taxon>
    </lineage>
</organism>
<dbReference type="EMBL" id="GBXM01064637">
    <property type="protein sequence ID" value="JAH43940.1"/>
    <property type="molecule type" value="Transcribed_RNA"/>
</dbReference>
<reference evidence="2" key="2">
    <citation type="journal article" date="2015" name="Fish Shellfish Immunol.">
        <title>Early steps in the European eel (Anguilla anguilla)-Vibrio vulnificus interaction in the gills: Role of the RtxA13 toxin.</title>
        <authorList>
            <person name="Callol A."/>
            <person name="Pajuelo D."/>
            <person name="Ebbesson L."/>
            <person name="Teles M."/>
            <person name="MacKenzie S."/>
            <person name="Amaro C."/>
        </authorList>
    </citation>
    <scope>NUCLEOTIDE SEQUENCE</scope>
</reference>
<proteinExistence type="predicted"/>
<dbReference type="AlphaFoldDB" id="A0A0E9STH1"/>
<feature type="transmembrane region" description="Helical" evidence="1">
    <location>
        <begin position="12"/>
        <end position="33"/>
    </location>
</feature>
<keyword evidence="1" id="KW-0812">Transmembrane</keyword>
<evidence type="ECO:0000256" key="1">
    <source>
        <dbReference type="SAM" id="Phobius"/>
    </source>
</evidence>
<keyword evidence="1" id="KW-1133">Transmembrane helix</keyword>
<name>A0A0E9STH1_ANGAN</name>
<accession>A0A0E9STH1</accession>